<name>A0A813WAS4_9BILA</name>
<comment type="caution">
    <text evidence="1">The sequence shown here is derived from an EMBL/GenBank/DDBJ whole genome shotgun (WGS) entry which is preliminary data.</text>
</comment>
<sequence>MAVEIFKKTYIEARNDSNIFSFENLRNNLNIVTPQKKEKIPLTYSLDYISIYRKSKESIIRNLCLNPILIQKPDFHVSILRPLFDFFVDENFSESRLAQSMYLLHGSKCDLSSVDLTSAIIEIRNYLLFFESIDTKVNTDEYKIFNDFLGIFTKLINSSLMPNIINRIIDKIVDKPSKKFDFNNIKLVFFKSDINELDGFSGPNIIYANTKPLLNFYKLKIDEKIKSITLKLNFLALVLHEISHVVLRFKLDNLNLSSPFLDDSNNGKDIKLNVMECGYEVEKEFFTHVIDWFASVNNLDVDYCERYLESILNDNYIQIDIEKAHLEINQQENLSKMAFRYHLRKHLHRF</sequence>
<keyword evidence="2" id="KW-1185">Reference proteome</keyword>
<dbReference type="AlphaFoldDB" id="A0A813WAS4"/>
<proteinExistence type="predicted"/>
<evidence type="ECO:0000313" key="2">
    <source>
        <dbReference type="Proteomes" id="UP000663879"/>
    </source>
</evidence>
<organism evidence="1 2">
    <name type="scientific">Brachionus calyciflorus</name>
    <dbReference type="NCBI Taxonomy" id="104777"/>
    <lineage>
        <taxon>Eukaryota</taxon>
        <taxon>Metazoa</taxon>
        <taxon>Spiralia</taxon>
        <taxon>Gnathifera</taxon>
        <taxon>Rotifera</taxon>
        <taxon>Eurotatoria</taxon>
        <taxon>Monogononta</taxon>
        <taxon>Pseudotrocha</taxon>
        <taxon>Ploima</taxon>
        <taxon>Brachionidae</taxon>
        <taxon>Brachionus</taxon>
    </lineage>
</organism>
<dbReference type="Proteomes" id="UP000663879">
    <property type="component" value="Unassembled WGS sequence"/>
</dbReference>
<dbReference type="EMBL" id="CAJNOC010001297">
    <property type="protein sequence ID" value="CAF0852498.1"/>
    <property type="molecule type" value="Genomic_DNA"/>
</dbReference>
<protein>
    <submittedName>
        <fullName evidence="1">Uncharacterized protein</fullName>
    </submittedName>
</protein>
<gene>
    <name evidence="1" type="ORF">OXX778_LOCUS9021</name>
</gene>
<evidence type="ECO:0000313" key="1">
    <source>
        <dbReference type="EMBL" id="CAF0852498.1"/>
    </source>
</evidence>
<reference evidence="1" key="1">
    <citation type="submission" date="2021-02" db="EMBL/GenBank/DDBJ databases">
        <authorList>
            <person name="Nowell W R."/>
        </authorList>
    </citation>
    <scope>NUCLEOTIDE SEQUENCE</scope>
    <source>
        <strain evidence="1">Ploen Becks lab</strain>
    </source>
</reference>
<dbReference type="OrthoDB" id="10044090at2759"/>
<accession>A0A813WAS4</accession>